<gene>
    <name evidence="1" type="ORF">SETTUDRAFT_167927</name>
</gene>
<keyword evidence="2" id="KW-1185">Reference proteome</keyword>
<dbReference type="HOGENOM" id="CLU_2723815_0_0_1"/>
<accession>R0IY14</accession>
<dbReference type="Proteomes" id="UP000016935">
    <property type="component" value="Unassembled WGS sequence"/>
</dbReference>
<dbReference type="AlphaFoldDB" id="R0IY14"/>
<protein>
    <submittedName>
        <fullName evidence="1">Uncharacterized protein</fullName>
    </submittedName>
</protein>
<proteinExistence type="predicted"/>
<reference evidence="1 2" key="2">
    <citation type="journal article" date="2013" name="PLoS Genet.">
        <title>Comparative genome structure, secondary metabolite, and effector coding capacity across Cochliobolus pathogens.</title>
        <authorList>
            <person name="Condon B.J."/>
            <person name="Leng Y."/>
            <person name="Wu D."/>
            <person name="Bushley K.E."/>
            <person name="Ohm R.A."/>
            <person name="Otillar R."/>
            <person name="Martin J."/>
            <person name="Schackwitz W."/>
            <person name="Grimwood J."/>
            <person name="MohdZainudin N."/>
            <person name="Xue C."/>
            <person name="Wang R."/>
            <person name="Manning V.A."/>
            <person name="Dhillon B."/>
            <person name="Tu Z.J."/>
            <person name="Steffenson B.J."/>
            <person name="Salamov A."/>
            <person name="Sun H."/>
            <person name="Lowry S."/>
            <person name="LaButti K."/>
            <person name="Han J."/>
            <person name="Copeland A."/>
            <person name="Lindquist E."/>
            <person name="Barry K."/>
            <person name="Schmutz J."/>
            <person name="Baker S.E."/>
            <person name="Ciuffetti L.M."/>
            <person name="Grigoriev I.V."/>
            <person name="Zhong S."/>
            <person name="Turgeon B.G."/>
        </authorList>
    </citation>
    <scope>NUCLEOTIDE SEQUENCE [LARGE SCALE GENOMIC DNA]</scope>
    <source>
        <strain evidence="2">28A</strain>
    </source>
</reference>
<dbReference type="GeneID" id="19400357"/>
<evidence type="ECO:0000313" key="1">
    <source>
        <dbReference type="EMBL" id="EOA89461.1"/>
    </source>
</evidence>
<reference evidence="1 2" key="1">
    <citation type="journal article" date="2012" name="PLoS Pathog.">
        <title>Diverse lifestyles and strategies of plant pathogenesis encoded in the genomes of eighteen Dothideomycetes fungi.</title>
        <authorList>
            <person name="Ohm R.A."/>
            <person name="Feau N."/>
            <person name="Henrissat B."/>
            <person name="Schoch C.L."/>
            <person name="Horwitz B.A."/>
            <person name="Barry K.W."/>
            <person name="Condon B.J."/>
            <person name="Copeland A.C."/>
            <person name="Dhillon B."/>
            <person name="Glaser F."/>
            <person name="Hesse C.N."/>
            <person name="Kosti I."/>
            <person name="LaButti K."/>
            <person name="Lindquist E.A."/>
            <person name="Lucas S."/>
            <person name="Salamov A.A."/>
            <person name="Bradshaw R.E."/>
            <person name="Ciuffetti L."/>
            <person name="Hamelin R.C."/>
            <person name="Kema G.H.J."/>
            <person name="Lawrence C."/>
            <person name="Scott J.A."/>
            <person name="Spatafora J.W."/>
            <person name="Turgeon B.G."/>
            <person name="de Wit P.J.G.M."/>
            <person name="Zhong S."/>
            <person name="Goodwin S.B."/>
            <person name="Grigoriev I.V."/>
        </authorList>
    </citation>
    <scope>NUCLEOTIDE SEQUENCE [LARGE SCALE GENOMIC DNA]</scope>
    <source>
        <strain evidence="2">28A</strain>
    </source>
</reference>
<name>R0IY14_EXST2</name>
<organism evidence="1 2">
    <name type="scientific">Exserohilum turcicum (strain 28A)</name>
    <name type="common">Northern leaf blight fungus</name>
    <name type="synonym">Setosphaeria turcica</name>
    <dbReference type="NCBI Taxonomy" id="671987"/>
    <lineage>
        <taxon>Eukaryota</taxon>
        <taxon>Fungi</taxon>
        <taxon>Dikarya</taxon>
        <taxon>Ascomycota</taxon>
        <taxon>Pezizomycotina</taxon>
        <taxon>Dothideomycetes</taxon>
        <taxon>Pleosporomycetidae</taxon>
        <taxon>Pleosporales</taxon>
        <taxon>Pleosporineae</taxon>
        <taxon>Pleosporaceae</taxon>
        <taxon>Exserohilum</taxon>
    </lineage>
</organism>
<evidence type="ECO:0000313" key="2">
    <source>
        <dbReference type="Proteomes" id="UP000016935"/>
    </source>
</evidence>
<dbReference type="EMBL" id="KB908515">
    <property type="protein sequence ID" value="EOA89461.1"/>
    <property type="molecule type" value="Genomic_DNA"/>
</dbReference>
<dbReference type="RefSeq" id="XP_008023231.1">
    <property type="nucleotide sequence ID" value="XM_008025040.1"/>
</dbReference>
<sequence>MPALPATTGSSPAHGPAPAALLSFLFALRSRGNIPLLVYSTASTNRSLGAARGDPLALGRSCRPEASGWLCI</sequence>